<dbReference type="EMBL" id="CAOF01000172">
    <property type="protein sequence ID" value="CCO49010.1"/>
    <property type="molecule type" value="Genomic_DNA"/>
</dbReference>
<sequence>MYSKPSKYEDLLYTTQGLRRWKSYIPIYGKPPFMTVEWLTATLIF</sequence>
<proteinExistence type="predicted"/>
<comment type="caution">
    <text evidence="1">The sequence shown here is derived from an EMBL/GenBank/DDBJ whole genome shotgun (WGS) entry which is preliminary data.</text>
</comment>
<organism evidence="1 2">
    <name type="scientific">Vibrio nigripulchritudo SOn1</name>
    <dbReference type="NCBI Taxonomy" id="1238450"/>
    <lineage>
        <taxon>Bacteria</taxon>
        <taxon>Pseudomonadati</taxon>
        <taxon>Pseudomonadota</taxon>
        <taxon>Gammaproteobacteria</taxon>
        <taxon>Vibrionales</taxon>
        <taxon>Vibrionaceae</taxon>
        <taxon>Vibrio</taxon>
    </lineage>
</organism>
<accession>A0AAV2VWA4</accession>
<reference evidence="1 2" key="1">
    <citation type="journal article" date="2013" name="ISME J.">
        <title>Comparative genomics of pathogenic lineages of Vibrio nigripulchritudo identifies virulence-associated traits.</title>
        <authorList>
            <person name="Goudenege D."/>
            <person name="Labreuche Y."/>
            <person name="Krin E."/>
            <person name="Ansquer D."/>
            <person name="Mangenot S."/>
            <person name="Calteau A."/>
            <person name="Medigue C."/>
            <person name="Mazel D."/>
            <person name="Polz M.F."/>
            <person name="Le Roux F."/>
        </authorList>
    </citation>
    <scope>NUCLEOTIDE SEQUENCE [LARGE SCALE GENOMIC DNA]</scope>
    <source>
        <strain evidence="1 2">SOn1</strain>
    </source>
</reference>
<protein>
    <recommendedName>
        <fullName evidence="3">Transposase</fullName>
    </recommendedName>
</protein>
<dbReference type="AlphaFoldDB" id="A0AAV2VWA4"/>
<name>A0AAV2VWA4_9VIBR</name>
<evidence type="ECO:0008006" key="3">
    <source>
        <dbReference type="Google" id="ProtNLM"/>
    </source>
</evidence>
<evidence type="ECO:0000313" key="2">
    <source>
        <dbReference type="Proteomes" id="UP000018211"/>
    </source>
</evidence>
<evidence type="ECO:0000313" key="1">
    <source>
        <dbReference type="EMBL" id="CCO49010.1"/>
    </source>
</evidence>
<dbReference type="Proteomes" id="UP000018211">
    <property type="component" value="Unassembled WGS sequence"/>
</dbReference>
<gene>
    <name evidence="1" type="ORF">VIBNISOn1_770031</name>
</gene>